<protein>
    <submittedName>
        <fullName evidence="1">Uncharacterized protein</fullName>
    </submittedName>
</protein>
<proteinExistence type="predicted"/>
<gene>
    <name evidence="1" type="ORF">EZS28_005336</name>
</gene>
<reference evidence="1 2" key="1">
    <citation type="submission" date="2019-03" db="EMBL/GenBank/DDBJ databases">
        <title>Single cell metagenomics reveals metabolic interactions within the superorganism composed of flagellate Streblomastix strix and complex community of Bacteroidetes bacteria on its surface.</title>
        <authorList>
            <person name="Treitli S.C."/>
            <person name="Kolisko M."/>
            <person name="Husnik F."/>
            <person name="Keeling P."/>
            <person name="Hampl V."/>
        </authorList>
    </citation>
    <scope>NUCLEOTIDE SEQUENCE [LARGE SCALE GENOMIC DNA]</scope>
    <source>
        <strain evidence="1">ST1C</strain>
    </source>
</reference>
<evidence type="ECO:0000313" key="2">
    <source>
        <dbReference type="Proteomes" id="UP000324800"/>
    </source>
</evidence>
<accession>A0A5J4WY22</accession>
<dbReference type="GO" id="GO:0007034">
    <property type="term" value="P:vacuolar transport"/>
    <property type="evidence" value="ECO:0007669"/>
    <property type="project" value="InterPro"/>
</dbReference>
<dbReference type="InterPro" id="IPR005024">
    <property type="entry name" value="Snf7_fam"/>
</dbReference>
<dbReference type="Pfam" id="PF03357">
    <property type="entry name" value="Snf7"/>
    <property type="match status" value="1"/>
</dbReference>
<dbReference type="EMBL" id="SNRW01000814">
    <property type="protein sequence ID" value="KAA6399139.1"/>
    <property type="molecule type" value="Genomic_DNA"/>
</dbReference>
<evidence type="ECO:0000313" key="1">
    <source>
        <dbReference type="EMBL" id="KAA6399139.1"/>
    </source>
</evidence>
<dbReference type="AlphaFoldDB" id="A0A5J4WY22"/>
<comment type="caution">
    <text evidence="1">The sequence shown here is derived from an EMBL/GenBank/DDBJ whole genome shotgun (WGS) entry which is preliminary data.</text>
</comment>
<dbReference type="Proteomes" id="UP000324800">
    <property type="component" value="Unassembled WGS sequence"/>
</dbReference>
<organism evidence="1 2">
    <name type="scientific">Streblomastix strix</name>
    <dbReference type="NCBI Taxonomy" id="222440"/>
    <lineage>
        <taxon>Eukaryota</taxon>
        <taxon>Metamonada</taxon>
        <taxon>Preaxostyla</taxon>
        <taxon>Oxymonadida</taxon>
        <taxon>Streblomastigidae</taxon>
        <taxon>Streblomastix</taxon>
    </lineage>
</organism>
<sequence length="76" mass="8334">MANTTKDYAQALDEGTAYLKAIIGDVTPEQIKKKLDDIANVQNMLEELNCVIPGDTNIGIDDDDAELEARIQALKK</sequence>
<name>A0A5J4WY22_9EUKA</name>